<dbReference type="InterPro" id="IPR030391">
    <property type="entry name" value="MeTrfase_TrmA_CS"/>
</dbReference>
<feature type="compositionally biased region" description="Basic and acidic residues" evidence="8">
    <location>
        <begin position="32"/>
        <end position="44"/>
    </location>
</feature>
<dbReference type="NCBIfam" id="TIGR00479">
    <property type="entry name" value="rumA"/>
    <property type="match status" value="1"/>
</dbReference>
<feature type="compositionally biased region" description="Basic and acidic residues" evidence="8">
    <location>
        <begin position="11"/>
        <end position="23"/>
    </location>
</feature>
<dbReference type="Proteomes" id="UP001628193">
    <property type="component" value="Unassembled WGS sequence"/>
</dbReference>
<evidence type="ECO:0000256" key="7">
    <source>
        <dbReference type="PROSITE-ProRule" id="PRU10015"/>
    </source>
</evidence>
<comment type="similarity">
    <text evidence="6">Belongs to the class I-like SAM-binding methyltransferase superfamily. RNA M5U methyltransferase family.</text>
</comment>
<dbReference type="PANTHER" id="PTHR11061:SF49">
    <property type="entry name" value="23S RRNA (URACIL(1939)-C(5))-METHYLTRANSFERASE RLMD"/>
    <property type="match status" value="1"/>
</dbReference>
<dbReference type="Gene3D" id="2.40.50.140">
    <property type="entry name" value="Nucleic acid-binding proteins"/>
    <property type="match status" value="1"/>
</dbReference>
<name>A0ABQ0C7A5_9PROT</name>
<reference evidence="9 10" key="1">
    <citation type="submission" date="2024-05" db="EMBL/GenBank/DDBJ databases">
        <authorList>
            <consortium name="Candidatus Magnetaquicoccaceae bacterium FCR-1 genome sequencing consortium"/>
            <person name="Shimoshige H."/>
            <person name="Shimamura S."/>
            <person name="Taoka A."/>
            <person name="Kobayashi H."/>
            <person name="Maekawa T."/>
        </authorList>
    </citation>
    <scope>NUCLEOTIDE SEQUENCE [LARGE SCALE GENOMIC DNA]</scope>
    <source>
        <strain evidence="9 10">FCR-1</strain>
    </source>
</reference>
<evidence type="ECO:0000256" key="3">
    <source>
        <dbReference type="ARBA" id="ARBA00022679"/>
    </source>
</evidence>
<feature type="active site" evidence="7">
    <location>
        <position position="478"/>
    </location>
</feature>
<keyword evidence="1" id="KW-0408">Iron</keyword>
<protein>
    <submittedName>
        <fullName evidence="9">23S rRNA (Uracil(1939)-C(5))-methyltransferase RlmD</fullName>
        <ecNumber evidence="9">2.1.1.190</ecNumber>
    </submittedName>
</protein>
<dbReference type="InterPro" id="IPR029063">
    <property type="entry name" value="SAM-dependent_MTases_sf"/>
</dbReference>
<keyword evidence="10" id="KW-1185">Reference proteome</keyword>
<evidence type="ECO:0000256" key="1">
    <source>
        <dbReference type="ARBA" id="ARBA00022485"/>
    </source>
</evidence>
<keyword evidence="2 6" id="KW-0489">Methyltransferase</keyword>
<evidence type="ECO:0000256" key="4">
    <source>
        <dbReference type="ARBA" id="ARBA00022691"/>
    </source>
</evidence>
<dbReference type="PROSITE" id="PS01230">
    <property type="entry name" value="TRMA_1"/>
    <property type="match status" value="1"/>
</dbReference>
<evidence type="ECO:0000256" key="6">
    <source>
        <dbReference type="PROSITE-ProRule" id="PRU01024"/>
    </source>
</evidence>
<proteinExistence type="inferred from homology"/>
<accession>A0ABQ0C7A5</accession>
<organism evidence="9 10">
    <name type="scientific">Candidatus Magnetaquiglobus chichijimensis</name>
    <dbReference type="NCBI Taxonomy" id="3141448"/>
    <lineage>
        <taxon>Bacteria</taxon>
        <taxon>Pseudomonadati</taxon>
        <taxon>Pseudomonadota</taxon>
        <taxon>Magnetococcia</taxon>
        <taxon>Magnetococcales</taxon>
        <taxon>Candidatus Magnetaquicoccaceae</taxon>
        <taxon>Candidatus Magnetaquiglobus</taxon>
    </lineage>
</organism>
<keyword evidence="1" id="KW-0479">Metal-binding</keyword>
<evidence type="ECO:0000256" key="8">
    <source>
        <dbReference type="SAM" id="MobiDB-lite"/>
    </source>
</evidence>
<dbReference type="PROSITE" id="PS01231">
    <property type="entry name" value="TRMA_2"/>
    <property type="match status" value="1"/>
</dbReference>
<dbReference type="GO" id="GO:0008168">
    <property type="term" value="F:methyltransferase activity"/>
    <property type="evidence" value="ECO:0007669"/>
    <property type="project" value="UniProtKB-KW"/>
</dbReference>
<comment type="caution">
    <text evidence="9">The sequence shown here is derived from an EMBL/GenBank/DDBJ whole genome shotgun (WGS) entry which is preliminary data.</text>
</comment>
<feature type="binding site" evidence="6">
    <location>
        <position position="353"/>
    </location>
    <ligand>
        <name>S-adenosyl-L-methionine</name>
        <dbReference type="ChEBI" id="CHEBI:59789"/>
    </ligand>
</feature>
<evidence type="ECO:0000313" key="10">
    <source>
        <dbReference type="Proteomes" id="UP001628193"/>
    </source>
</evidence>
<dbReference type="Gene3D" id="2.40.50.1070">
    <property type="match status" value="1"/>
</dbReference>
<dbReference type="PROSITE" id="PS51687">
    <property type="entry name" value="SAM_MT_RNA_M5U"/>
    <property type="match status" value="1"/>
</dbReference>
<dbReference type="InterPro" id="IPR010280">
    <property type="entry name" value="U5_MeTrfase_fam"/>
</dbReference>
<sequence length="524" mass="57544">MSNPPANRPENTARRNARSDEMRNPPANRPENTARRNARSDEMRNPSANRPENTARRNARSDEMRPPANAQEPANRATPRNTPSCAPAIRSESPLVELLIEKIVPGGMGLTRLQGQVAFVAGVIPGDRILGRIVATHRHHLIVQRESLLESGPDAADPGCPHAERCGGCQLRRLEPSRQESLKSSFVEESLRRIARIDPEGIIQPLLPADRIDGYRRRARLHTRWNGQELLLGFHAHASHEIVDLVTCPALDPRLNALLAPLRRLGASLRARDSLTAFEPVCGDQTVGLIIALSRPPSSADKESMRAFARQQGLQQLWIRVGGAAPAPLTRDEPLAYQVGGCAIRFEADDFVQGHAEQNKRLVELALELAGTGGRAWDLFCGIGNFTIPLAERFDAVVAADLLPGSLRRCVENGRLAGLETRIQTRRVDLFRDEGVDTLPWDGATPEVILLDPPRNGAESVCRRAVATKTARLVYISCDPATFARDAATLIAGGYGLERVQPIDLFPHTRHVELVARFTHMTDG</sequence>
<keyword evidence="5" id="KW-0411">Iron-sulfur</keyword>
<dbReference type="Pfam" id="PF05958">
    <property type="entry name" value="tRNA_U5-meth_tr"/>
    <property type="match status" value="1"/>
</dbReference>
<feature type="compositionally biased region" description="Basic and acidic residues" evidence="8">
    <location>
        <begin position="53"/>
        <end position="65"/>
    </location>
</feature>
<keyword evidence="4 6" id="KW-0949">S-adenosyl-L-methionine</keyword>
<feature type="region of interest" description="Disordered" evidence="8">
    <location>
        <begin position="1"/>
        <end position="89"/>
    </location>
</feature>
<dbReference type="SUPFAM" id="SSF50249">
    <property type="entry name" value="Nucleic acid-binding proteins"/>
    <property type="match status" value="1"/>
</dbReference>
<keyword evidence="3 6" id="KW-0808">Transferase</keyword>
<keyword evidence="1" id="KW-0004">4Fe-4S</keyword>
<dbReference type="Gene3D" id="3.40.50.150">
    <property type="entry name" value="Vaccinia Virus protein VP39"/>
    <property type="match status" value="1"/>
</dbReference>
<dbReference type="EC" id="2.1.1.190" evidence="9"/>
<evidence type="ECO:0000256" key="2">
    <source>
        <dbReference type="ARBA" id="ARBA00022603"/>
    </source>
</evidence>
<gene>
    <name evidence="9" type="primary">rlmD</name>
    <name evidence="9" type="ORF">SIID45300_01080</name>
</gene>
<dbReference type="GO" id="GO:0032259">
    <property type="term" value="P:methylation"/>
    <property type="evidence" value="ECO:0007669"/>
    <property type="project" value="UniProtKB-KW"/>
</dbReference>
<dbReference type="InterPro" id="IPR012340">
    <property type="entry name" value="NA-bd_OB-fold"/>
</dbReference>
<dbReference type="CDD" id="cd02440">
    <property type="entry name" value="AdoMet_MTases"/>
    <property type="match status" value="1"/>
</dbReference>
<feature type="active site" description="Nucleophile" evidence="6">
    <location>
        <position position="478"/>
    </location>
</feature>
<feature type="binding site" evidence="6">
    <location>
        <position position="401"/>
    </location>
    <ligand>
        <name>S-adenosyl-L-methionine</name>
        <dbReference type="ChEBI" id="CHEBI:59789"/>
    </ligand>
</feature>
<dbReference type="PANTHER" id="PTHR11061">
    <property type="entry name" value="RNA M5U METHYLTRANSFERASE"/>
    <property type="match status" value="1"/>
</dbReference>
<dbReference type="InterPro" id="IPR030390">
    <property type="entry name" value="MeTrfase_TrmA_AS"/>
</dbReference>
<feature type="binding site" evidence="6">
    <location>
        <position position="380"/>
    </location>
    <ligand>
        <name>S-adenosyl-L-methionine</name>
        <dbReference type="ChEBI" id="CHEBI:59789"/>
    </ligand>
</feature>
<dbReference type="SUPFAM" id="SSF53335">
    <property type="entry name" value="S-adenosyl-L-methionine-dependent methyltransferases"/>
    <property type="match status" value="1"/>
</dbReference>
<dbReference type="EMBL" id="BAAFGK010000004">
    <property type="protein sequence ID" value="GAB0056768.1"/>
    <property type="molecule type" value="Genomic_DNA"/>
</dbReference>
<evidence type="ECO:0000256" key="5">
    <source>
        <dbReference type="ARBA" id="ARBA00023014"/>
    </source>
</evidence>
<reference evidence="9 10" key="2">
    <citation type="submission" date="2024-09" db="EMBL/GenBank/DDBJ databases">
        <title>Draft genome sequence of Candidatus Magnetaquicoccaceae bacterium FCR-1.</title>
        <authorList>
            <person name="Shimoshige H."/>
            <person name="Shimamura S."/>
            <person name="Taoka A."/>
            <person name="Kobayashi H."/>
            <person name="Maekawa T."/>
        </authorList>
    </citation>
    <scope>NUCLEOTIDE SEQUENCE [LARGE SCALE GENOMIC DNA]</scope>
    <source>
        <strain evidence="9 10">FCR-1</strain>
    </source>
</reference>
<evidence type="ECO:0000313" key="9">
    <source>
        <dbReference type="EMBL" id="GAB0056768.1"/>
    </source>
</evidence>
<feature type="binding site" evidence="6">
    <location>
        <position position="452"/>
    </location>
    <ligand>
        <name>S-adenosyl-L-methionine</name>
        <dbReference type="ChEBI" id="CHEBI:59789"/>
    </ligand>
</feature>